<reference evidence="3 4" key="1">
    <citation type="submission" date="2022-03" db="EMBL/GenBank/DDBJ databases">
        <authorList>
            <person name="Jo J.-H."/>
            <person name="Im W.-T."/>
        </authorList>
    </citation>
    <scope>NUCLEOTIDE SEQUENCE [LARGE SCALE GENOMIC DNA]</scope>
    <source>
        <strain evidence="3 4">SM33</strain>
    </source>
</reference>
<evidence type="ECO:0000256" key="2">
    <source>
        <dbReference type="SAM" id="SignalP"/>
    </source>
</evidence>
<evidence type="ECO:0000313" key="3">
    <source>
        <dbReference type="EMBL" id="MCH8615988.1"/>
    </source>
</evidence>
<gene>
    <name evidence="3" type="ORF">LZ016_07735</name>
</gene>
<sequence>MQASRLLAAGAAIALAIPALAQVATPSNVATPAPAPTPAPAQPAPSGTLTTPTPSAAPDSVGEVQVGVTDGTPIELVREVAPPVEYPDHARRDPRFAGRLDAADLGLDAAPFGGASGAYVATLMRRMQTPLASRWAHIALRNVLLARVPAPRNINPVDWTAERAWLLVRMGEADSARMLVSSVDVDRFTPRMFQVGVQSALANADPAGLCPLEQGIEKVEPNIYQLVDAMCSALAGEPEAAAEQVDSARRRGRVRGIDLELAQKVVGAGGNTRRAVTIEWEPVDRLDTWRFGLATATGMTFPDRLINDAPPQLRAWQAAAPMLAPQDRLASAQIAAGLGVFSSQSLVDLYSLIYEATSPDDLPDTPAWQLRLAFVGKDLDTRLGAMRKLWDASKDPLQAEAARAMLGKAAALVTPSKDLQTDAPNLIASMLAAGYDRDAARWARAVNQMDDQYADQAWAMLALGAPDGTSNVDVSAGRISKFIDRDNSEGKKRSALLVAGLAGLGRIDTATAGRLSNRHGLRLGHRSSWTKLIDRAAALGQSGTVLVMTGTGLQAATFADIPPAHVFHSVAALKRTGQDYTARMIAAEALART</sequence>
<evidence type="ECO:0000313" key="4">
    <source>
        <dbReference type="Proteomes" id="UP001203058"/>
    </source>
</evidence>
<organism evidence="3 4">
    <name type="scientific">Sphingomonas telluris</name>
    <dbReference type="NCBI Taxonomy" id="2907998"/>
    <lineage>
        <taxon>Bacteria</taxon>
        <taxon>Pseudomonadati</taxon>
        <taxon>Pseudomonadota</taxon>
        <taxon>Alphaproteobacteria</taxon>
        <taxon>Sphingomonadales</taxon>
        <taxon>Sphingomonadaceae</taxon>
        <taxon>Sphingomonas</taxon>
    </lineage>
</organism>
<comment type="caution">
    <text evidence="3">The sequence shown here is derived from an EMBL/GenBank/DDBJ whole genome shotgun (WGS) entry which is preliminary data.</text>
</comment>
<dbReference type="Proteomes" id="UP001203058">
    <property type="component" value="Unassembled WGS sequence"/>
</dbReference>
<keyword evidence="2" id="KW-0732">Signal</keyword>
<protein>
    <submittedName>
        <fullName evidence="3">Uncharacterized protein</fullName>
    </submittedName>
</protein>
<dbReference type="RefSeq" id="WP_241446818.1">
    <property type="nucleotide sequence ID" value="NZ_JAKZHW010000001.1"/>
</dbReference>
<dbReference type="EMBL" id="JAKZHW010000001">
    <property type="protein sequence ID" value="MCH8615988.1"/>
    <property type="molecule type" value="Genomic_DNA"/>
</dbReference>
<accession>A0ABS9VM00</accession>
<name>A0ABS9VM00_9SPHN</name>
<feature type="region of interest" description="Disordered" evidence="1">
    <location>
        <begin position="29"/>
        <end position="63"/>
    </location>
</feature>
<feature type="compositionally biased region" description="Pro residues" evidence="1">
    <location>
        <begin position="33"/>
        <end position="43"/>
    </location>
</feature>
<feature type="signal peptide" evidence="2">
    <location>
        <begin position="1"/>
        <end position="21"/>
    </location>
</feature>
<keyword evidence="4" id="KW-1185">Reference proteome</keyword>
<feature type="chain" id="PRO_5045326013" evidence="2">
    <location>
        <begin position="22"/>
        <end position="593"/>
    </location>
</feature>
<proteinExistence type="predicted"/>
<evidence type="ECO:0000256" key="1">
    <source>
        <dbReference type="SAM" id="MobiDB-lite"/>
    </source>
</evidence>